<sequence length="202" mass="22773">MLNCSGMEWICVLLRSELAKAALGHCKILQGTATIPKKLPAARPTSNTCSNLESLSQDAMLAYMLRYLGMKWYLLELTFYATGVGLYAVCLHAYRVMQPDKGSDERLQFRISERLAPGRFDIWGSSHQIFHAAILCAMYARGCSIERVHNVSDTGYVSNSECIEDWTARTWAQIEGENGQVDRHVAREPAYLTLARRFSELD</sequence>
<keyword evidence="7" id="KW-1185">Reference proteome</keyword>
<keyword evidence="2 5" id="KW-0812">Transmembrane</keyword>
<reference evidence="6 7" key="1">
    <citation type="journal article" date="2024" name="Microbiol. Resour. Announc.">
        <title>Genome annotations for the ascomycete fungi Trichoderma harzianum, Trichoderma aggressivum, and Purpureocillium lilacinum.</title>
        <authorList>
            <person name="Beijen E.P.W."/>
            <person name="Ohm R.A."/>
        </authorList>
    </citation>
    <scope>NUCLEOTIDE SEQUENCE [LARGE SCALE GENOMIC DNA]</scope>
    <source>
        <strain evidence="6 7">CBS 150709</strain>
    </source>
</reference>
<evidence type="ECO:0000256" key="1">
    <source>
        <dbReference type="ARBA" id="ARBA00004141"/>
    </source>
</evidence>
<feature type="transmembrane region" description="Helical" evidence="5">
    <location>
        <begin position="72"/>
        <end position="94"/>
    </location>
</feature>
<accession>A0ABR0BF55</accession>
<organism evidence="6 7">
    <name type="scientific">Purpureocillium lilacinum</name>
    <name type="common">Paecilomyces lilacinus</name>
    <dbReference type="NCBI Taxonomy" id="33203"/>
    <lineage>
        <taxon>Eukaryota</taxon>
        <taxon>Fungi</taxon>
        <taxon>Dikarya</taxon>
        <taxon>Ascomycota</taxon>
        <taxon>Pezizomycotina</taxon>
        <taxon>Sordariomycetes</taxon>
        <taxon>Hypocreomycetidae</taxon>
        <taxon>Hypocreales</taxon>
        <taxon>Ophiocordycipitaceae</taxon>
        <taxon>Purpureocillium</taxon>
    </lineage>
</organism>
<proteinExistence type="predicted"/>
<keyword evidence="4 5" id="KW-0472">Membrane</keyword>
<evidence type="ECO:0000256" key="5">
    <source>
        <dbReference type="SAM" id="Phobius"/>
    </source>
</evidence>
<dbReference type="InterPro" id="IPR004254">
    <property type="entry name" value="AdipoR/HlyIII-related"/>
</dbReference>
<evidence type="ECO:0000313" key="7">
    <source>
        <dbReference type="Proteomes" id="UP001287286"/>
    </source>
</evidence>
<evidence type="ECO:0000256" key="4">
    <source>
        <dbReference type="ARBA" id="ARBA00023136"/>
    </source>
</evidence>
<evidence type="ECO:0000256" key="3">
    <source>
        <dbReference type="ARBA" id="ARBA00022989"/>
    </source>
</evidence>
<comment type="caution">
    <text evidence="6">The sequence shown here is derived from an EMBL/GenBank/DDBJ whole genome shotgun (WGS) entry which is preliminary data.</text>
</comment>
<evidence type="ECO:0000256" key="2">
    <source>
        <dbReference type="ARBA" id="ARBA00022692"/>
    </source>
</evidence>
<evidence type="ECO:0000313" key="6">
    <source>
        <dbReference type="EMBL" id="KAK4073315.1"/>
    </source>
</evidence>
<keyword evidence="3 5" id="KW-1133">Transmembrane helix</keyword>
<comment type="subcellular location">
    <subcellularLocation>
        <location evidence="1">Membrane</location>
        <topology evidence="1">Multi-pass membrane protein</topology>
    </subcellularLocation>
</comment>
<dbReference type="EMBL" id="JAWRVI010000163">
    <property type="protein sequence ID" value="KAK4073315.1"/>
    <property type="molecule type" value="Genomic_DNA"/>
</dbReference>
<name>A0ABR0BF55_PURLI</name>
<dbReference type="Pfam" id="PF03006">
    <property type="entry name" value="HlyIII"/>
    <property type="match status" value="1"/>
</dbReference>
<protein>
    <submittedName>
        <fullName evidence="6">Uncharacterized protein</fullName>
    </submittedName>
</protein>
<gene>
    <name evidence="6" type="ORF">Purlil1_13078</name>
</gene>
<dbReference type="Proteomes" id="UP001287286">
    <property type="component" value="Unassembled WGS sequence"/>
</dbReference>